<accession>A0AAE6ZBK7</accession>
<sequence>MDNQQQSLSDEILRKRKFALILPVIVFPFATLLFWALGGGKGTAAPVVHTKDALNYQLPAPVLPDDSRMNKMDFYEKAARDSAKWRDIARRDPYYDSKAGIDTREHKNEGMDFHSFTDANKGDIPKPGDVESPFSSGEADENVRRVNRKLAELDRELNQQPVPTLDKADHIPTGRPILDTASISPEVAQLEKIMQEMQGGTSEDPEMAKIDGMLEKILDIQYPSRMQDKLRKASSEHKQQVYPVSSTNRDLVTVSSLQPAQPVSSLRTDSILALRPVSNGFYSVDDALTETEEENAVEAEVAETQALVTGATLKLRLVRDVYIAGRLVPKDTYVYGAASVSGERLQVEINSIRLSNSILPVAVSAYDLDGMAGIYIPGAIARDVSKTSADQAIQSLGLTSIDLSLGAQAASAGIETAKTLLSRKVKLIKVTVKAGYQVLLKNRQS</sequence>
<dbReference type="RefSeq" id="WP_168802216.1">
    <property type="nucleotide sequence ID" value="NZ_CP051205.1"/>
</dbReference>
<evidence type="ECO:0000313" key="3">
    <source>
        <dbReference type="EMBL" id="QJB29928.1"/>
    </source>
</evidence>
<keyword evidence="1" id="KW-1133">Transmembrane helix</keyword>
<keyword evidence="1" id="KW-0812">Transmembrane</keyword>
<dbReference type="NCBIfam" id="TIGR03779">
    <property type="entry name" value="Bac_Flav_CT_M"/>
    <property type="match status" value="1"/>
</dbReference>
<keyword evidence="1" id="KW-0472">Membrane</keyword>
<dbReference type="AlphaFoldDB" id="A0AAE6ZBK7"/>
<dbReference type="InterPro" id="IPR022187">
    <property type="entry name" value="Conjug_transposon_TraM"/>
</dbReference>
<reference evidence="4" key="1">
    <citation type="submission" date="2020-04" db="EMBL/GenBank/DDBJ databases">
        <authorList>
            <person name="Kittiwongwattana C."/>
        </authorList>
    </citation>
    <scope>NUCLEOTIDE SEQUENCE [LARGE SCALE GENOMIC DNA]</scope>
    <source>
        <strain evidence="4">1310</strain>
    </source>
</reference>
<dbReference type="EMBL" id="CP051205">
    <property type="protein sequence ID" value="QJB29928.1"/>
    <property type="molecule type" value="Genomic_DNA"/>
</dbReference>
<dbReference type="InterPro" id="IPR055407">
    <property type="entry name" value="TraM_C"/>
</dbReference>
<proteinExistence type="predicted"/>
<evidence type="ECO:0000256" key="1">
    <source>
        <dbReference type="SAM" id="Phobius"/>
    </source>
</evidence>
<gene>
    <name evidence="3" type="primary">traM</name>
    <name evidence="3" type="ORF">HF329_00830</name>
</gene>
<dbReference type="Pfam" id="PF12508">
    <property type="entry name" value="Transposon_TraM"/>
    <property type="match status" value="1"/>
</dbReference>
<feature type="domain" description="Conjugative transposon TraM C-terminal" evidence="2">
    <location>
        <begin position="297"/>
        <end position="441"/>
    </location>
</feature>
<dbReference type="Proteomes" id="UP000502421">
    <property type="component" value="Chromosome"/>
</dbReference>
<dbReference type="KEGG" id="coy:HF329_00830"/>
<feature type="transmembrane region" description="Helical" evidence="1">
    <location>
        <begin position="18"/>
        <end position="37"/>
    </location>
</feature>
<organism evidence="3 4">
    <name type="scientific">Chitinophaga oryzae</name>
    <dbReference type="NCBI Taxonomy" id="2725414"/>
    <lineage>
        <taxon>Bacteria</taxon>
        <taxon>Pseudomonadati</taxon>
        <taxon>Bacteroidota</taxon>
        <taxon>Chitinophagia</taxon>
        <taxon>Chitinophagales</taxon>
        <taxon>Chitinophagaceae</taxon>
        <taxon>Chitinophaga</taxon>
    </lineage>
</organism>
<name>A0AAE6ZBK7_9BACT</name>
<evidence type="ECO:0000313" key="4">
    <source>
        <dbReference type="Proteomes" id="UP000502421"/>
    </source>
</evidence>
<protein>
    <submittedName>
        <fullName evidence="3">Conjugative transposon protein TraM</fullName>
    </submittedName>
</protein>
<evidence type="ECO:0000259" key="2">
    <source>
        <dbReference type="Pfam" id="PF12508"/>
    </source>
</evidence>